<keyword evidence="8" id="KW-1185">Reference proteome</keyword>
<dbReference type="InterPro" id="IPR001041">
    <property type="entry name" value="2Fe-2S_ferredoxin-type"/>
</dbReference>
<dbReference type="CDD" id="cd00207">
    <property type="entry name" value="fer2"/>
    <property type="match status" value="1"/>
</dbReference>
<evidence type="ECO:0000313" key="3">
    <source>
        <dbReference type="EMBL" id="OCO80812.1"/>
    </source>
</evidence>
<dbReference type="InterPro" id="IPR006058">
    <property type="entry name" value="2Fe2S_fd_BS"/>
</dbReference>
<protein>
    <submittedName>
        <fullName evidence="5">MOSC domain-containing protein</fullName>
    </submittedName>
</protein>
<reference evidence="7" key="1">
    <citation type="submission" date="2016-04" db="EMBL/GenBank/DDBJ databases">
        <authorList>
            <person name="Osei Sekyere J."/>
            <person name="Sivertsen A."/>
            <person name="Pedersen A.T."/>
            <person name="Sundsfjord A."/>
        </authorList>
    </citation>
    <scope>NUCLEOTIDE SEQUENCE [LARGE SCALE GENOMIC DNA]</scope>
    <source>
        <strain evidence="7">945174350</strain>
    </source>
</reference>
<accession>A0A0A5LVH9</accession>
<dbReference type="Pfam" id="PF03473">
    <property type="entry name" value="MOSC"/>
    <property type="match status" value="1"/>
</dbReference>
<evidence type="ECO:0000259" key="2">
    <source>
        <dbReference type="PROSITE" id="PS51340"/>
    </source>
</evidence>
<reference evidence="4" key="3">
    <citation type="submission" date="2017-12" db="EMBL/GenBank/DDBJ databases">
        <title>FDA dAtabase for Regulatory Grade micrObial Sequences (FDA-ARGOS): Supporting development and validation of Infectious Disease Dx tests.</title>
        <authorList>
            <person name="Campos J."/>
            <person name="Goldberg B."/>
            <person name="Tallon L.J."/>
            <person name="Sadzewicz L."/>
            <person name="Sengamalay N."/>
            <person name="Ott S."/>
            <person name="Godinez A."/>
            <person name="Nagaraj S."/>
            <person name="Vavikolanu K."/>
            <person name="Vyas G."/>
            <person name="Nadendla S."/>
            <person name="Aluvathingal J."/>
            <person name="Geyer C."/>
            <person name="Nandy P."/>
            <person name="Hobson J."/>
            <person name="Sichtig H."/>
        </authorList>
    </citation>
    <scope>NUCLEOTIDE SEQUENCE</scope>
    <source>
        <strain evidence="4">FDAARGOS_79</strain>
    </source>
</reference>
<dbReference type="Proteomes" id="UP000050489">
    <property type="component" value="Unassembled WGS sequence"/>
</dbReference>
<dbReference type="PROSITE" id="PS51085">
    <property type="entry name" value="2FE2S_FER_2"/>
    <property type="match status" value="1"/>
</dbReference>
<dbReference type="InterPro" id="IPR036010">
    <property type="entry name" value="2Fe-2S_ferredoxin-like_sf"/>
</dbReference>
<dbReference type="PANTHER" id="PTHR14237">
    <property type="entry name" value="MOLYBDOPTERIN COFACTOR SULFURASE MOSC"/>
    <property type="match status" value="1"/>
</dbReference>
<reference evidence="5" key="7">
    <citation type="submission" date="2018-06" db="EMBL/GenBank/DDBJ databases">
        <authorList>
            <person name="Martins R.C."/>
            <person name="Perdigao-Neto L.V."/>
            <person name="Costa S.F."/>
            <person name="Levin A.S.S."/>
        </authorList>
    </citation>
    <scope>NUCLEOTIDE SEQUENCE</scope>
    <source>
        <strain evidence="5">1283</strain>
    </source>
</reference>
<reference evidence="5 8" key="6">
    <citation type="submission" date="2018-06" db="EMBL/GenBank/DDBJ databases">
        <title>Serratia marcescens genome sequencing and assembly.</title>
        <authorList>
            <person name="Martins R.C.R."/>
            <person name="Perdigao-Neto L.V."/>
            <person name="Costa S.F."/>
            <person name="Levin A.S.S."/>
        </authorList>
    </citation>
    <scope>NUCLEOTIDE SEQUENCE [LARGE SCALE GENOMIC DNA]</scope>
    <source>
        <strain evidence="5 8">1283</strain>
    </source>
</reference>
<reference evidence="3" key="2">
    <citation type="journal article" date="2017" name="PLoS ONE">
        <title>Genomic and phenotypic characterisation of fluoroquinolone resistance mechanisms in Enterobacteriaceae in Durban, South Africa.</title>
        <authorList>
            <person name="Osei Sekyere J."/>
            <person name="Amoako D.G."/>
        </authorList>
    </citation>
    <scope>NUCLEOTIDE SEQUENCE</scope>
    <source>
        <strain evidence="3">945174350</strain>
    </source>
</reference>
<evidence type="ECO:0000259" key="1">
    <source>
        <dbReference type="PROSITE" id="PS51085"/>
    </source>
</evidence>
<dbReference type="InterPro" id="IPR011037">
    <property type="entry name" value="Pyrv_Knase-like_insert_dom_sf"/>
</dbReference>
<dbReference type="GO" id="GO:0030170">
    <property type="term" value="F:pyridoxal phosphate binding"/>
    <property type="evidence" value="ECO:0007669"/>
    <property type="project" value="InterPro"/>
</dbReference>
<evidence type="ECO:0000313" key="7">
    <source>
        <dbReference type="Proteomes" id="UP000050489"/>
    </source>
</evidence>
<dbReference type="Gene3D" id="3.10.20.30">
    <property type="match status" value="1"/>
</dbReference>
<dbReference type="SUPFAM" id="SSF54292">
    <property type="entry name" value="2Fe-2S ferredoxin-like"/>
    <property type="match status" value="1"/>
</dbReference>
<dbReference type="InterPro" id="IPR005303">
    <property type="entry name" value="MOCOS_middle"/>
</dbReference>
<dbReference type="InterPro" id="IPR005302">
    <property type="entry name" value="MoCF_Sase_C"/>
</dbReference>
<dbReference type="SUPFAM" id="SSF50800">
    <property type="entry name" value="PK beta-barrel domain-like"/>
    <property type="match status" value="1"/>
</dbReference>
<dbReference type="InterPro" id="IPR012675">
    <property type="entry name" value="Beta-grasp_dom_sf"/>
</dbReference>
<dbReference type="PROSITE" id="PS51340">
    <property type="entry name" value="MOSC"/>
    <property type="match status" value="1"/>
</dbReference>
<evidence type="ECO:0000313" key="8">
    <source>
        <dbReference type="Proteomes" id="UP000247823"/>
    </source>
</evidence>
<proteinExistence type="predicted"/>
<gene>
    <name evidence="3" type="ORF">AN695_0224490</name>
    <name evidence="5" type="ORF">DMW51_06380</name>
    <name evidence="4" type="ORF">MC70_014645</name>
</gene>
<sequence length="367" mass="40405">MITLSRLYVHPVKSLRGLQLSYAQVGSSGLAFDRNFMITEPDGTFITARQYPQMVLFTPALLPDGLFLTAPDGESAAIRFSDFAAAPQPTEVWGNHFTALIAPDEINRWLSGYFQRDVQLRWLGPELTRRVKKHPEIPLTFADGYPYLLINQASFNDLQQRCPGSIKLEQFRPNLVVSGATAWAEDGWQVIRVGDVMFDLVKPCSRCVLTTVSTERGRKHPSGEPLSTLQKFRSADNGDIDFGQNMIARNSGIIRVGDTVEVLSTKPPRPYGAGKVVESVQAPQDSEHSVTIEYEGKVFTGNNQQILLEQLEQQGIRVPYSCRAGICGSCRITLLSGEVAPLKKSALGDNGTILCCSCIPKSDLTLA</sequence>
<dbReference type="EMBL" id="LJEX02000130">
    <property type="protein sequence ID" value="OCO80812.1"/>
    <property type="molecule type" value="Genomic_DNA"/>
</dbReference>
<dbReference type="GO" id="GO:0030151">
    <property type="term" value="F:molybdenum ion binding"/>
    <property type="evidence" value="ECO:0007669"/>
    <property type="project" value="InterPro"/>
</dbReference>
<dbReference type="EMBL" id="JTBC02000002">
    <property type="protein sequence ID" value="PNO71155.1"/>
    <property type="molecule type" value="Genomic_DNA"/>
</dbReference>
<dbReference type="RefSeq" id="WP_038874255.1">
    <property type="nucleotide sequence ID" value="NZ_CABMHU010000062.1"/>
</dbReference>
<feature type="domain" description="MOSC" evidence="2">
    <location>
        <begin position="120"/>
        <end position="263"/>
    </location>
</feature>
<dbReference type="SUPFAM" id="SSF141673">
    <property type="entry name" value="MOSC N-terminal domain-like"/>
    <property type="match status" value="1"/>
</dbReference>
<evidence type="ECO:0000313" key="4">
    <source>
        <dbReference type="EMBL" id="PNO71155.1"/>
    </source>
</evidence>
<dbReference type="PANTHER" id="PTHR14237:SF19">
    <property type="entry name" value="MITOCHONDRIAL AMIDOXIME REDUCING COMPONENT 1"/>
    <property type="match status" value="1"/>
</dbReference>
<reference evidence="8" key="5">
    <citation type="submission" date="2018-06" db="EMBL/GenBank/DDBJ databases">
        <title>Serratia marcescens genome sequencing and assembly.</title>
        <authorList>
            <person name="Martins R.C."/>
            <person name="Perdigao-Neto L.V."/>
            <person name="Costa S.F."/>
            <person name="Levin A.S.S."/>
        </authorList>
    </citation>
    <scope>NUCLEOTIDE SEQUENCE [LARGE SCALE GENOMIC DNA]</scope>
    <source>
        <strain evidence="8">1283</strain>
    </source>
</reference>
<dbReference type="GO" id="GO:0051537">
    <property type="term" value="F:2 iron, 2 sulfur cluster binding"/>
    <property type="evidence" value="ECO:0007669"/>
    <property type="project" value="InterPro"/>
</dbReference>
<reference evidence="6" key="4">
    <citation type="submission" date="2017-12" db="EMBL/GenBank/DDBJ databases">
        <title>FDA dAtabase for Regulatory Grade micrObial Sequences (FDA-ARGOS): Supporting development and validation of Infectious Disease Dx tests.</title>
        <authorList>
            <person name="Campos J."/>
            <person name="Goldberg B."/>
            <person name="Tallon L."/>
            <person name="Sadzewicz L."/>
            <person name="Sengamalay N."/>
            <person name="Ott S."/>
            <person name="Godinez A."/>
            <person name="Nagaraj S."/>
            <person name="Vavikolanu K."/>
            <person name="Vyas G."/>
            <person name="Nadendla S."/>
            <person name="Aluvathingal J."/>
            <person name="Geyer C."/>
            <person name="Nandy P."/>
            <person name="Hobson J."/>
            <person name="Sichtig H."/>
        </authorList>
    </citation>
    <scope>NUCLEOTIDE SEQUENCE [LARGE SCALE GENOMIC DNA]</scope>
    <source>
        <strain evidence="6">FDAARGOS_79</strain>
    </source>
</reference>
<dbReference type="EMBL" id="QJQB01000143">
    <property type="protein sequence ID" value="PYA71684.1"/>
    <property type="molecule type" value="Genomic_DNA"/>
</dbReference>
<evidence type="ECO:0000313" key="5">
    <source>
        <dbReference type="EMBL" id="PYA71684.1"/>
    </source>
</evidence>
<evidence type="ECO:0000313" key="6">
    <source>
        <dbReference type="Proteomes" id="UP000030378"/>
    </source>
</evidence>
<feature type="domain" description="2Fe-2S ferredoxin-type" evidence="1">
    <location>
        <begin position="288"/>
        <end position="367"/>
    </location>
</feature>
<dbReference type="Proteomes" id="UP000247823">
    <property type="component" value="Unassembled WGS sequence"/>
</dbReference>
<dbReference type="AlphaFoldDB" id="A0A0A5LVH9"/>
<comment type="caution">
    <text evidence="3">The sequence shown here is derived from an EMBL/GenBank/DDBJ whole genome shotgun (WGS) entry which is preliminary data.</text>
</comment>
<organism evidence="3 7">
    <name type="scientific">Serratia marcescens</name>
    <dbReference type="NCBI Taxonomy" id="615"/>
    <lineage>
        <taxon>Bacteria</taxon>
        <taxon>Pseudomonadati</taxon>
        <taxon>Pseudomonadota</taxon>
        <taxon>Gammaproteobacteria</taxon>
        <taxon>Enterobacterales</taxon>
        <taxon>Yersiniaceae</taxon>
        <taxon>Serratia</taxon>
    </lineage>
</organism>
<dbReference type="Pfam" id="PF03476">
    <property type="entry name" value="MOSC_N"/>
    <property type="match status" value="1"/>
</dbReference>
<dbReference type="Pfam" id="PF00111">
    <property type="entry name" value="Fer2"/>
    <property type="match status" value="1"/>
</dbReference>
<name>A0A0A5LVH9_SERMA</name>
<dbReference type="PROSITE" id="PS00197">
    <property type="entry name" value="2FE2S_FER_1"/>
    <property type="match status" value="1"/>
</dbReference>
<dbReference type="Proteomes" id="UP000030378">
    <property type="component" value="Unassembled WGS sequence"/>
</dbReference>
<dbReference type="GO" id="GO:0003824">
    <property type="term" value="F:catalytic activity"/>
    <property type="evidence" value="ECO:0007669"/>
    <property type="project" value="InterPro"/>
</dbReference>
<dbReference type="GeneID" id="98187608"/>